<evidence type="ECO:0000256" key="5">
    <source>
        <dbReference type="ARBA" id="ARBA00023004"/>
    </source>
</evidence>
<dbReference type="SUPFAM" id="SSF48264">
    <property type="entry name" value="Cytochrome P450"/>
    <property type="match status" value="1"/>
</dbReference>
<dbReference type="AlphaFoldDB" id="A0A8H3PEC5"/>
<evidence type="ECO:0008006" key="10">
    <source>
        <dbReference type="Google" id="ProtNLM"/>
    </source>
</evidence>
<dbReference type="Gene3D" id="1.10.630.10">
    <property type="entry name" value="Cytochrome P450"/>
    <property type="match status" value="1"/>
</dbReference>
<evidence type="ECO:0000256" key="1">
    <source>
        <dbReference type="ARBA" id="ARBA00001971"/>
    </source>
</evidence>
<dbReference type="InterPro" id="IPR047146">
    <property type="entry name" value="Cyt_P450_E_CYP52_fungi"/>
</dbReference>
<sequence length="460" mass="52262">MTAQFPVKWPLGIDVLRSQLAAIADDRLFAYQQPFIDKLGPSFTLDMLGATGYTTMDPMNLEAMLSTRFEDFGMGFRRQALLPFIGEGIFVQDSTAWKHSRELLRRPFLKNHYQDLKGFGEHVESLIAGLSSSSGVVDLQPFFFRFTLATTTALIFGQSVNDLEEAQQTFAKDFNYASMISTLRMRLQDFYWAYNPSRYRAACSGVKEFANVFVKQALQEKNRTGPNSDRYAFIQDLYDEMQDPVLVRDQLVNVLLAGRDTTACLLSWTFFLLVRHTSALDRLRSEIRSIMGDERELTRTHVQKMSYLKYVLNETLRLYPSVPINFRIAQKTTWLPRGGGSDGNAPVLVRRGGGVGFLAYYLHRRKDLYGDDAHEFRPERWEGPELANIGWGYIPFHGGPRLCLGKDFALMEASCAVVRIIQTFPNIRLPPDYPVVPTGQEKQTLTVFLSSADGCKVLLD</sequence>
<dbReference type="CDD" id="cd11063">
    <property type="entry name" value="CYP52"/>
    <property type="match status" value="1"/>
</dbReference>
<evidence type="ECO:0000256" key="2">
    <source>
        <dbReference type="ARBA" id="ARBA00010617"/>
    </source>
</evidence>
<keyword evidence="6 7" id="KW-0503">Monooxygenase</keyword>
<organism evidence="8 9">
    <name type="scientific">Imshaugia aleurites</name>
    <dbReference type="NCBI Taxonomy" id="172621"/>
    <lineage>
        <taxon>Eukaryota</taxon>
        <taxon>Fungi</taxon>
        <taxon>Dikarya</taxon>
        <taxon>Ascomycota</taxon>
        <taxon>Pezizomycotina</taxon>
        <taxon>Lecanoromycetes</taxon>
        <taxon>OSLEUM clade</taxon>
        <taxon>Lecanoromycetidae</taxon>
        <taxon>Lecanorales</taxon>
        <taxon>Lecanorineae</taxon>
        <taxon>Parmeliaceae</taxon>
        <taxon>Imshaugia</taxon>
    </lineage>
</organism>
<comment type="similarity">
    <text evidence="2 7">Belongs to the cytochrome P450 family.</text>
</comment>
<evidence type="ECO:0000256" key="4">
    <source>
        <dbReference type="ARBA" id="ARBA00023002"/>
    </source>
</evidence>
<evidence type="ECO:0000256" key="6">
    <source>
        <dbReference type="ARBA" id="ARBA00023033"/>
    </source>
</evidence>
<comment type="caution">
    <text evidence="8">The sequence shown here is derived from an EMBL/GenBank/DDBJ whole genome shotgun (WGS) entry which is preliminary data.</text>
</comment>
<comment type="cofactor">
    <cofactor evidence="1">
        <name>heme</name>
        <dbReference type="ChEBI" id="CHEBI:30413"/>
    </cofactor>
</comment>
<gene>
    <name evidence="8" type="ORF">IMSHALPRED_000851</name>
</gene>
<accession>A0A8H3PEC5</accession>
<dbReference type="PANTHER" id="PTHR24287">
    <property type="entry name" value="P450, PUTATIVE (EUROFUNG)-RELATED"/>
    <property type="match status" value="1"/>
</dbReference>
<keyword evidence="9" id="KW-1185">Reference proteome</keyword>
<keyword evidence="4 7" id="KW-0560">Oxidoreductase</keyword>
<keyword evidence="3 7" id="KW-0479">Metal-binding</keyword>
<dbReference type="GO" id="GO:0005506">
    <property type="term" value="F:iron ion binding"/>
    <property type="evidence" value="ECO:0007669"/>
    <property type="project" value="InterPro"/>
</dbReference>
<evidence type="ECO:0000256" key="7">
    <source>
        <dbReference type="RuleBase" id="RU000461"/>
    </source>
</evidence>
<dbReference type="InterPro" id="IPR017972">
    <property type="entry name" value="Cyt_P450_CS"/>
</dbReference>
<evidence type="ECO:0000313" key="9">
    <source>
        <dbReference type="Proteomes" id="UP000664534"/>
    </source>
</evidence>
<dbReference type="InterPro" id="IPR002974">
    <property type="entry name" value="Cyt_P450_E_CYP52_ascomycetes"/>
</dbReference>
<keyword evidence="5 7" id="KW-0408">Iron</keyword>
<name>A0A8H3PEC5_9LECA</name>
<dbReference type="PROSITE" id="PS00086">
    <property type="entry name" value="CYTOCHROME_P450"/>
    <property type="match status" value="1"/>
</dbReference>
<dbReference type="GO" id="GO:0016712">
    <property type="term" value="F:oxidoreductase activity, acting on paired donors, with incorporation or reduction of molecular oxygen, reduced flavin or flavoprotein as one donor, and incorporation of one atom of oxygen"/>
    <property type="evidence" value="ECO:0007669"/>
    <property type="project" value="InterPro"/>
</dbReference>
<dbReference type="InterPro" id="IPR036396">
    <property type="entry name" value="Cyt_P450_sf"/>
</dbReference>
<proteinExistence type="inferred from homology"/>
<dbReference type="InterPro" id="IPR001128">
    <property type="entry name" value="Cyt_P450"/>
</dbReference>
<evidence type="ECO:0000256" key="3">
    <source>
        <dbReference type="ARBA" id="ARBA00022723"/>
    </source>
</evidence>
<dbReference type="OrthoDB" id="1470350at2759"/>
<evidence type="ECO:0000313" key="8">
    <source>
        <dbReference type="EMBL" id="CAF9938570.1"/>
    </source>
</evidence>
<dbReference type="PANTHER" id="PTHR24287:SF18">
    <property type="entry name" value="CYTOCHROME P450 MONOOXYGENASE APDE-RELATED"/>
    <property type="match status" value="1"/>
</dbReference>
<dbReference type="PRINTS" id="PR00385">
    <property type="entry name" value="P450"/>
</dbReference>
<reference evidence="8" key="1">
    <citation type="submission" date="2021-03" db="EMBL/GenBank/DDBJ databases">
        <authorList>
            <person name="Tagirdzhanova G."/>
        </authorList>
    </citation>
    <scope>NUCLEOTIDE SEQUENCE</scope>
</reference>
<dbReference type="PRINTS" id="PR01239">
    <property type="entry name" value="EP450IICYP52"/>
</dbReference>
<protein>
    <recommendedName>
        <fullName evidence="10">Cytochrome P450</fullName>
    </recommendedName>
</protein>
<dbReference type="EMBL" id="CAJPDT010000109">
    <property type="protein sequence ID" value="CAF9938570.1"/>
    <property type="molecule type" value="Genomic_DNA"/>
</dbReference>
<dbReference type="GO" id="GO:0020037">
    <property type="term" value="F:heme binding"/>
    <property type="evidence" value="ECO:0007669"/>
    <property type="project" value="InterPro"/>
</dbReference>
<keyword evidence="7" id="KW-0349">Heme</keyword>
<dbReference type="Proteomes" id="UP000664534">
    <property type="component" value="Unassembled WGS sequence"/>
</dbReference>
<dbReference type="Pfam" id="PF00067">
    <property type="entry name" value="p450"/>
    <property type="match status" value="1"/>
</dbReference>